<dbReference type="OrthoDB" id="7678776at2"/>
<dbReference type="AlphaFoldDB" id="A0A0M6ZNC5"/>
<gene>
    <name evidence="1" type="ORF">LA5096_06009</name>
</gene>
<accession>A0A0M6ZNC5</accession>
<dbReference type="Proteomes" id="UP000049983">
    <property type="component" value="Unassembled WGS sequence"/>
</dbReference>
<dbReference type="EMBL" id="CXWC01000017">
    <property type="protein sequence ID" value="CTQ79095.1"/>
    <property type="molecule type" value="Genomic_DNA"/>
</dbReference>
<evidence type="ECO:0000313" key="1">
    <source>
        <dbReference type="EMBL" id="CTQ79095.1"/>
    </source>
</evidence>
<dbReference type="RefSeq" id="WP_055404486.1">
    <property type="nucleotide sequence ID" value="NZ_CANKXR010000024.1"/>
</dbReference>
<dbReference type="GeneID" id="97673606"/>
<proteinExistence type="predicted"/>
<evidence type="ECO:0000313" key="2">
    <source>
        <dbReference type="Proteomes" id="UP000049983"/>
    </source>
</evidence>
<organism evidence="1 2">
    <name type="scientific">Roseibium album</name>
    <dbReference type="NCBI Taxonomy" id="311410"/>
    <lineage>
        <taxon>Bacteria</taxon>
        <taxon>Pseudomonadati</taxon>
        <taxon>Pseudomonadota</taxon>
        <taxon>Alphaproteobacteria</taxon>
        <taxon>Hyphomicrobiales</taxon>
        <taxon>Stappiaceae</taxon>
        <taxon>Roseibium</taxon>
    </lineage>
</organism>
<reference evidence="2" key="1">
    <citation type="submission" date="2015-07" db="EMBL/GenBank/DDBJ databases">
        <authorList>
            <person name="Rodrigo-Torres Lidia"/>
            <person name="Arahal R.David."/>
        </authorList>
    </citation>
    <scope>NUCLEOTIDE SEQUENCE [LARGE SCALE GENOMIC DNA]</scope>
    <source>
        <strain evidence="2">CECT 5096</strain>
    </source>
</reference>
<name>A0A0M6ZNC5_9HYPH</name>
<protein>
    <submittedName>
        <fullName evidence="1">Uncharacterized protein</fullName>
    </submittedName>
</protein>
<keyword evidence="2" id="KW-1185">Reference proteome</keyword>
<sequence>MHHTFHKSLGAYVPEHVTPATMSSVKLKTAVDAANLTEMWDMILTLDYHVSNVNELPHERRDEFLNVMSLLLQAFDR</sequence>